<keyword evidence="2" id="KW-1185">Reference proteome</keyword>
<comment type="caution">
    <text evidence="1">The sequence shown here is derived from an EMBL/GenBank/DDBJ whole genome shotgun (WGS) entry which is preliminary data.</text>
</comment>
<dbReference type="OrthoDB" id="795241at2"/>
<evidence type="ECO:0000313" key="2">
    <source>
        <dbReference type="Proteomes" id="UP000287527"/>
    </source>
</evidence>
<reference evidence="1 2" key="1">
    <citation type="submission" date="2019-01" db="EMBL/GenBank/DDBJ databases">
        <title>Flavobacterium sp. nov.,isolated from freshwater.</title>
        <authorList>
            <person name="Zhang R."/>
            <person name="Du Z.-J."/>
        </authorList>
    </citation>
    <scope>NUCLEOTIDE SEQUENCE [LARGE SCALE GENOMIC DNA]</scope>
    <source>
        <strain evidence="1 2">1E403</strain>
    </source>
</reference>
<organism evidence="1 2">
    <name type="scientific">Flavobacterium cerinum</name>
    <dbReference type="NCBI Taxonomy" id="2502784"/>
    <lineage>
        <taxon>Bacteria</taxon>
        <taxon>Pseudomonadati</taxon>
        <taxon>Bacteroidota</taxon>
        <taxon>Flavobacteriia</taxon>
        <taxon>Flavobacteriales</taxon>
        <taxon>Flavobacteriaceae</taxon>
        <taxon>Flavobacterium</taxon>
    </lineage>
</organism>
<accession>A0A3S3QLR6</accession>
<name>A0A3S3QLR6_9FLAO</name>
<sequence length="162" mass="19092">MTKENLKIGDVFSSQIDNNYKKYFQYVANDITQLNSEVIRVFKTQYPINVDSDLIDIINDDIDFYAHCVIQFGLKLKIWERIGNLNFIEKINVIFKTSTDHGKPEIKISHDWYVWKINESFNHVGKLKDKNRYAEVGSIIPPDSIVYRMLHGEYDFVYPGFE</sequence>
<dbReference type="RefSeq" id="WP_128388968.1">
    <property type="nucleotide sequence ID" value="NZ_SBII01000003.1"/>
</dbReference>
<dbReference type="AlphaFoldDB" id="A0A3S3QLR6"/>
<evidence type="ECO:0000313" key="1">
    <source>
        <dbReference type="EMBL" id="RWX01431.1"/>
    </source>
</evidence>
<dbReference type="EMBL" id="SBII01000003">
    <property type="protein sequence ID" value="RWX01431.1"/>
    <property type="molecule type" value="Genomic_DNA"/>
</dbReference>
<gene>
    <name evidence="1" type="ORF">EPI11_05600</name>
</gene>
<proteinExistence type="predicted"/>
<protein>
    <submittedName>
        <fullName evidence="1">Uncharacterized protein</fullName>
    </submittedName>
</protein>
<dbReference type="Proteomes" id="UP000287527">
    <property type="component" value="Unassembled WGS sequence"/>
</dbReference>